<evidence type="ECO:0000313" key="5">
    <source>
        <dbReference type="Proteomes" id="UP000598997"/>
    </source>
</evidence>
<dbReference type="InterPro" id="IPR004839">
    <property type="entry name" value="Aminotransferase_I/II_large"/>
</dbReference>
<name>A0A916YMS8_9SPHN</name>
<reference evidence="4 5" key="1">
    <citation type="journal article" date="2014" name="Int. J. Syst. Evol. Microbiol.">
        <title>Complete genome sequence of Corynebacterium casei LMG S-19264T (=DSM 44701T), isolated from a smear-ripened cheese.</title>
        <authorList>
            <consortium name="US DOE Joint Genome Institute (JGI-PGF)"/>
            <person name="Walter F."/>
            <person name="Albersmeier A."/>
            <person name="Kalinowski J."/>
            <person name="Ruckert C."/>
        </authorList>
    </citation>
    <scope>NUCLEOTIDE SEQUENCE [LARGE SCALE GENOMIC DNA]</scope>
    <source>
        <strain evidence="4 5">CGMCC 1.15358</strain>
    </source>
</reference>
<gene>
    <name evidence="4" type="ORF">GCM10010989_25660</name>
</gene>
<feature type="domain" description="Aminotransferase class I/classII large" evidence="3">
    <location>
        <begin position="124"/>
        <end position="313"/>
    </location>
</feature>
<sequence>MTDAFDWHGGRLDEAHERFGNGDLPWLDLSTGINPRAWPVPENIGIDWQALPTPSALATLEQAAARHFGVDPALCCALPGSEIGLRVLGRLLDLPGRHMAPCYRTHTAAFRNSHTGDPARCEGRSDAVVIANPNNPDGRILKHAELQRWLSAQQAAGGWLIVDEAFADAVPETSIAGLVGAGRNMIVLRSFGKFFGLAGVRLGFAIAPPPIVGGLREMLGDWPVSAAAIAIGTRAYADTVWIAKARTELPVRERAFDDLLHRHGLVVKGGTCLFRLIENERAGALFERFGRNRILTRPFADYPHWLRLGVPADRNDLARIEAAFADG</sequence>
<dbReference type="InterPro" id="IPR015424">
    <property type="entry name" value="PyrdxlP-dep_Trfase"/>
</dbReference>
<dbReference type="InterPro" id="IPR015422">
    <property type="entry name" value="PyrdxlP-dep_Trfase_small"/>
</dbReference>
<dbReference type="Gene3D" id="3.90.1150.10">
    <property type="entry name" value="Aspartate Aminotransferase, domain 1"/>
    <property type="match status" value="1"/>
</dbReference>
<dbReference type="EMBL" id="BMIO01000008">
    <property type="protein sequence ID" value="GGD50280.1"/>
    <property type="molecule type" value="Genomic_DNA"/>
</dbReference>
<proteinExistence type="predicted"/>
<dbReference type="PANTHER" id="PTHR42885">
    <property type="entry name" value="HISTIDINOL-PHOSPHATE AMINOTRANSFERASE-RELATED"/>
    <property type="match status" value="1"/>
</dbReference>
<dbReference type="RefSeq" id="WP_066763617.1">
    <property type="nucleotide sequence ID" value="NZ_BMIO01000008.1"/>
</dbReference>
<evidence type="ECO:0000259" key="3">
    <source>
        <dbReference type="Pfam" id="PF00155"/>
    </source>
</evidence>
<evidence type="ECO:0000256" key="1">
    <source>
        <dbReference type="ARBA" id="ARBA00001933"/>
    </source>
</evidence>
<comment type="caution">
    <text evidence="4">The sequence shown here is derived from an EMBL/GenBank/DDBJ whole genome shotgun (WGS) entry which is preliminary data.</text>
</comment>
<dbReference type="PANTHER" id="PTHR42885:SF1">
    <property type="entry name" value="THREONINE-PHOSPHATE DECARBOXYLASE"/>
    <property type="match status" value="1"/>
</dbReference>
<accession>A0A916YMS8</accession>
<protein>
    <submittedName>
        <fullName evidence="4">Threonine-phosphate decarboxylase</fullName>
    </submittedName>
</protein>
<keyword evidence="2" id="KW-0663">Pyridoxal phosphate</keyword>
<dbReference type="Gene3D" id="3.40.640.10">
    <property type="entry name" value="Type I PLP-dependent aspartate aminotransferase-like (Major domain)"/>
    <property type="match status" value="1"/>
</dbReference>
<dbReference type="Proteomes" id="UP000598997">
    <property type="component" value="Unassembled WGS sequence"/>
</dbReference>
<evidence type="ECO:0000256" key="2">
    <source>
        <dbReference type="ARBA" id="ARBA00022898"/>
    </source>
</evidence>
<keyword evidence="5" id="KW-1185">Reference proteome</keyword>
<comment type="cofactor">
    <cofactor evidence="1">
        <name>pyridoxal 5'-phosphate</name>
        <dbReference type="ChEBI" id="CHEBI:597326"/>
    </cofactor>
</comment>
<dbReference type="SUPFAM" id="SSF53383">
    <property type="entry name" value="PLP-dependent transferases"/>
    <property type="match status" value="1"/>
</dbReference>
<dbReference type="InterPro" id="IPR015421">
    <property type="entry name" value="PyrdxlP-dep_Trfase_major"/>
</dbReference>
<dbReference type="Pfam" id="PF00155">
    <property type="entry name" value="Aminotran_1_2"/>
    <property type="match status" value="1"/>
</dbReference>
<dbReference type="CDD" id="cd00609">
    <property type="entry name" value="AAT_like"/>
    <property type="match status" value="1"/>
</dbReference>
<dbReference type="GO" id="GO:0030170">
    <property type="term" value="F:pyridoxal phosphate binding"/>
    <property type="evidence" value="ECO:0007669"/>
    <property type="project" value="InterPro"/>
</dbReference>
<organism evidence="4 5">
    <name type="scientific">Croceicoccus pelagius</name>
    <dbReference type="NCBI Taxonomy" id="1703341"/>
    <lineage>
        <taxon>Bacteria</taxon>
        <taxon>Pseudomonadati</taxon>
        <taxon>Pseudomonadota</taxon>
        <taxon>Alphaproteobacteria</taxon>
        <taxon>Sphingomonadales</taxon>
        <taxon>Erythrobacteraceae</taxon>
        <taxon>Croceicoccus</taxon>
    </lineage>
</organism>
<dbReference type="AlphaFoldDB" id="A0A916YMS8"/>
<evidence type="ECO:0000313" key="4">
    <source>
        <dbReference type="EMBL" id="GGD50280.1"/>
    </source>
</evidence>